<comment type="caution">
    <text evidence="1">The sequence shown here is derived from an EMBL/GenBank/DDBJ whole genome shotgun (WGS) entry which is preliminary data.</text>
</comment>
<dbReference type="AlphaFoldDB" id="A0A8H7NQ46"/>
<name>A0A8H7NQ46_BIOOC</name>
<evidence type="ECO:0000313" key="2">
    <source>
        <dbReference type="Proteomes" id="UP000616885"/>
    </source>
</evidence>
<protein>
    <submittedName>
        <fullName evidence="1">Uncharacterized protein</fullName>
    </submittedName>
</protein>
<sequence>METKGSREPPKFADYRVGLSQLSPSATTVTCYQLFRNDIAFLQANLAALSTTICSLKLPPFGSQWRVWSRKHAIPCWPIIRVREFEYKVQNSNEDARPDISTT</sequence>
<accession>A0A8H7NQ46</accession>
<gene>
    <name evidence="1" type="ORF">IM811_002068</name>
</gene>
<organism evidence="1 2">
    <name type="scientific">Bionectria ochroleuca</name>
    <name type="common">Gliocladium roseum</name>
    <dbReference type="NCBI Taxonomy" id="29856"/>
    <lineage>
        <taxon>Eukaryota</taxon>
        <taxon>Fungi</taxon>
        <taxon>Dikarya</taxon>
        <taxon>Ascomycota</taxon>
        <taxon>Pezizomycotina</taxon>
        <taxon>Sordariomycetes</taxon>
        <taxon>Hypocreomycetidae</taxon>
        <taxon>Hypocreales</taxon>
        <taxon>Bionectriaceae</taxon>
        <taxon>Clonostachys</taxon>
    </lineage>
</organism>
<reference evidence="1" key="1">
    <citation type="submission" date="2020-10" db="EMBL/GenBank/DDBJ databases">
        <title>High-Quality Genome Resource of Clonostachys rosea strain S41 by Oxford Nanopore Long-Read Sequencing.</title>
        <authorList>
            <person name="Wang H."/>
        </authorList>
    </citation>
    <scope>NUCLEOTIDE SEQUENCE</scope>
    <source>
        <strain evidence="1">S41</strain>
    </source>
</reference>
<evidence type="ECO:0000313" key="1">
    <source>
        <dbReference type="EMBL" id="KAF9760374.1"/>
    </source>
</evidence>
<dbReference type="EMBL" id="JADCTT010000001">
    <property type="protein sequence ID" value="KAF9760374.1"/>
    <property type="molecule type" value="Genomic_DNA"/>
</dbReference>
<dbReference type="Proteomes" id="UP000616885">
    <property type="component" value="Unassembled WGS sequence"/>
</dbReference>
<proteinExistence type="predicted"/>